<evidence type="ECO:0000256" key="4">
    <source>
        <dbReference type="ARBA" id="ARBA00022723"/>
    </source>
</evidence>
<keyword evidence="6" id="KW-0378">Hydrolase</keyword>
<dbReference type="SMART" id="SM00232">
    <property type="entry name" value="JAB_MPN"/>
    <property type="match status" value="1"/>
</dbReference>
<dbReference type="CDD" id="cd08066">
    <property type="entry name" value="MPN_AMSH_like"/>
    <property type="match status" value="1"/>
</dbReference>
<dbReference type="Pfam" id="PF01398">
    <property type="entry name" value="JAB"/>
    <property type="match status" value="1"/>
</dbReference>
<evidence type="ECO:0000313" key="11">
    <source>
        <dbReference type="EMBL" id="KAL0906800.1"/>
    </source>
</evidence>
<reference evidence="11 12" key="1">
    <citation type="journal article" date="2024" name="Plant Biotechnol. J.">
        <title>Dendrobium thyrsiflorum genome and its molecular insights into genes involved in important horticultural traits.</title>
        <authorList>
            <person name="Chen B."/>
            <person name="Wang J.Y."/>
            <person name="Zheng P.J."/>
            <person name="Li K.L."/>
            <person name="Liang Y.M."/>
            <person name="Chen X.F."/>
            <person name="Zhang C."/>
            <person name="Zhao X."/>
            <person name="He X."/>
            <person name="Zhang G.Q."/>
            <person name="Liu Z.J."/>
            <person name="Xu Q."/>
        </authorList>
    </citation>
    <scope>NUCLEOTIDE SEQUENCE [LARGE SCALE GENOMIC DNA]</scope>
    <source>
        <strain evidence="11">GZMU011</strain>
    </source>
</reference>
<feature type="domain" description="MPN" evidence="10">
    <location>
        <begin position="288"/>
        <end position="418"/>
    </location>
</feature>
<evidence type="ECO:0000256" key="3">
    <source>
        <dbReference type="ARBA" id="ARBA00022670"/>
    </source>
</evidence>
<evidence type="ECO:0000256" key="1">
    <source>
        <dbReference type="ARBA" id="ARBA00001947"/>
    </source>
</evidence>
<keyword evidence="3" id="KW-0645">Protease</keyword>
<evidence type="ECO:0000256" key="5">
    <source>
        <dbReference type="ARBA" id="ARBA00022786"/>
    </source>
</evidence>
<dbReference type="Gene3D" id="3.40.140.10">
    <property type="entry name" value="Cytidine Deaminase, domain 2"/>
    <property type="match status" value="1"/>
</dbReference>
<feature type="region of interest" description="Disordered" evidence="9">
    <location>
        <begin position="1"/>
        <end position="23"/>
    </location>
</feature>
<evidence type="ECO:0000256" key="9">
    <source>
        <dbReference type="SAM" id="MobiDB-lite"/>
    </source>
</evidence>
<gene>
    <name evidence="11" type="ORF">M5K25_025322</name>
</gene>
<dbReference type="InterPro" id="IPR000555">
    <property type="entry name" value="JAMM/MPN+_dom"/>
</dbReference>
<dbReference type="SUPFAM" id="SSF102712">
    <property type="entry name" value="JAB1/MPN domain"/>
    <property type="match status" value="1"/>
</dbReference>
<protein>
    <recommendedName>
        <fullName evidence="10">MPN domain-containing protein</fullName>
    </recommendedName>
</protein>
<evidence type="ECO:0000313" key="12">
    <source>
        <dbReference type="Proteomes" id="UP001552299"/>
    </source>
</evidence>
<feature type="compositionally biased region" description="Polar residues" evidence="9">
    <location>
        <begin position="1"/>
        <end position="21"/>
    </location>
</feature>
<comment type="similarity">
    <text evidence="2">Belongs to the peptidase M67C family.</text>
</comment>
<comment type="caution">
    <text evidence="11">The sequence shown here is derived from an EMBL/GenBank/DDBJ whole genome shotgun (WGS) entry which is preliminary data.</text>
</comment>
<dbReference type="AlphaFoldDB" id="A0ABD0U478"/>
<keyword evidence="7" id="KW-0862">Zinc</keyword>
<accession>A0ABD0U478</accession>
<dbReference type="GO" id="GO:0006508">
    <property type="term" value="P:proteolysis"/>
    <property type="evidence" value="ECO:0007669"/>
    <property type="project" value="UniProtKB-KW"/>
</dbReference>
<dbReference type="GO" id="GO:0046872">
    <property type="term" value="F:metal ion binding"/>
    <property type="evidence" value="ECO:0007669"/>
    <property type="project" value="UniProtKB-KW"/>
</dbReference>
<keyword evidence="12" id="KW-1185">Reference proteome</keyword>
<dbReference type="GO" id="GO:0008237">
    <property type="term" value="F:metallopeptidase activity"/>
    <property type="evidence" value="ECO:0007669"/>
    <property type="project" value="UniProtKB-KW"/>
</dbReference>
<organism evidence="11 12">
    <name type="scientific">Dendrobium thyrsiflorum</name>
    <name type="common">Pinecone-like raceme dendrobium</name>
    <name type="synonym">Orchid</name>
    <dbReference type="NCBI Taxonomy" id="117978"/>
    <lineage>
        <taxon>Eukaryota</taxon>
        <taxon>Viridiplantae</taxon>
        <taxon>Streptophyta</taxon>
        <taxon>Embryophyta</taxon>
        <taxon>Tracheophyta</taxon>
        <taxon>Spermatophyta</taxon>
        <taxon>Magnoliopsida</taxon>
        <taxon>Liliopsida</taxon>
        <taxon>Asparagales</taxon>
        <taxon>Orchidaceae</taxon>
        <taxon>Epidendroideae</taxon>
        <taxon>Malaxideae</taxon>
        <taxon>Dendrobiinae</taxon>
        <taxon>Dendrobium</taxon>
    </lineage>
</organism>
<comment type="cofactor">
    <cofactor evidence="1">
        <name>Zn(2+)</name>
        <dbReference type="ChEBI" id="CHEBI:29105"/>
    </cofactor>
</comment>
<evidence type="ECO:0000256" key="2">
    <source>
        <dbReference type="ARBA" id="ARBA00010981"/>
    </source>
</evidence>
<dbReference type="PANTHER" id="PTHR12947:SF13">
    <property type="entry name" value="FI19924P1"/>
    <property type="match status" value="1"/>
</dbReference>
<keyword evidence="4" id="KW-0479">Metal-binding</keyword>
<evidence type="ECO:0000256" key="8">
    <source>
        <dbReference type="ARBA" id="ARBA00023049"/>
    </source>
</evidence>
<proteinExistence type="inferred from homology"/>
<evidence type="ECO:0000256" key="6">
    <source>
        <dbReference type="ARBA" id="ARBA00022801"/>
    </source>
</evidence>
<keyword evidence="8" id="KW-0482">Metalloprotease</keyword>
<dbReference type="FunFam" id="3.40.140.10:FF:000046">
    <property type="entry name" value="AMSH-like ubiquitin thioesterase 2"/>
    <property type="match status" value="1"/>
</dbReference>
<name>A0ABD0U478_DENTH</name>
<dbReference type="PANTHER" id="PTHR12947">
    <property type="entry name" value="AMSH-LIKE PROTEASE"/>
    <property type="match status" value="1"/>
</dbReference>
<evidence type="ECO:0000256" key="7">
    <source>
        <dbReference type="ARBA" id="ARBA00022833"/>
    </source>
</evidence>
<evidence type="ECO:0000259" key="10">
    <source>
        <dbReference type="PROSITE" id="PS50249"/>
    </source>
</evidence>
<dbReference type="InterPro" id="IPR037518">
    <property type="entry name" value="MPN"/>
</dbReference>
<dbReference type="Proteomes" id="UP001552299">
    <property type="component" value="Unassembled WGS sequence"/>
</dbReference>
<keyword evidence="5" id="KW-0833">Ubl conjugation pathway</keyword>
<dbReference type="EMBL" id="JANQDX010000018">
    <property type="protein sequence ID" value="KAL0906800.1"/>
    <property type="molecule type" value="Genomic_DNA"/>
</dbReference>
<dbReference type="PROSITE" id="PS50249">
    <property type="entry name" value="MPN"/>
    <property type="match status" value="1"/>
</dbReference>
<dbReference type="InterPro" id="IPR044098">
    <property type="entry name" value="STAMBP/STALP-like_MPN"/>
</dbReference>
<sequence length="467" mass="51945">MSSENSNLNLKDSEPNFNNEPPLTLLDPNLGVAPLDLHLKESVLPDWADHITPPTDLNENISPHFHVVPTSTLDTLPRLLSPIPTGDSLGYVIMFESDDPSSYHTPDSYILPTTSLSFPVKDLPSPSWLTLLDHLTTPRRLSVTLAETPYGDALLAKDVFIAPPTPVPLNRETFCPLILRLDIYHGMFETTGFRTKGSTSARRKHVELICPTATDIMSRYTTFQDFPFNPHFDINVNAVNHYFPSPAISCVEAPPVIGHVSQMTFPEPNKLHVEACDESSTSKATKDVHISAGLMEEFMELAKVNTEKDLETCGILGASLKKHTYYITTLVMPKQESTSSSCQALNEEEIHAILDGESLYPAGWIHTHPSQTCFLSSIDLHTQYSYQVMLPEAVAIVMAPTDPERKSGIFRLTDPGGINVVGHCEERGFHPHPETADGGPIYENCSDVYINPNLRYEIFDMRLRSTY</sequence>